<evidence type="ECO:0000256" key="2">
    <source>
        <dbReference type="ARBA" id="ARBA00022692"/>
    </source>
</evidence>
<evidence type="ECO:0000256" key="1">
    <source>
        <dbReference type="ARBA" id="ARBA00004167"/>
    </source>
</evidence>
<dbReference type="EMBL" id="BQKI01000011">
    <property type="protein sequence ID" value="GJN04795.1"/>
    <property type="molecule type" value="Genomic_DNA"/>
</dbReference>
<comment type="subcellular location">
    <subcellularLocation>
        <location evidence="1">Membrane</location>
        <topology evidence="1">Single-pass membrane protein</topology>
    </subcellularLocation>
</comment>
<comment type="caution">
    <text evidence="6">The sequence shown here is derived from an EMBL/GenBank/DDBJ whole genome shotgun (WGS) entry which is preliminary data.</text>
</comment>
<reference evidence="6" key="1">
    <citation type="journal article" date="2018" name="DNA Res.">
        <title>Multiple hybrid de novo genome assembly of finger millet, an orphan allotetraploid crop.</title>
        <authorList>
            <person name="Hatakeyama M."/>
            <person name="Aluri S."/>
            <person name="Balachadran M.T."/>
            <person name="Sivarajan S.R."/>
            <person name="Patrignani A."/>
            <person name="Gruter S."/>
            <person name="Poveda L."/>
            <person name="Shimizu-Inatsugi R."/>
            <person name="Baeten J."/>
            <person name="Francoijs K.J."/>
            <person name="Nataraja K.N."/>
            <person name="Reddy Y.A.N."/>
            <person name="Phadnis S."/>
            <person name="Ravikumar R.L."/>
            <person name="Schlapbach R."/>
            <person name="Sreeman S.M."/>
            <person name="Shimizu K.K."/>
        </authorList>
    </citation>
    <scope>NUCLEOTIDE SEQUENCE</scope>
</reference>
<keyword evidence="5" id="KW-0472">Membrane</keyword>
<gene>
    <name evidence="6" type="primary">ga22369</name>
    <name evidence="6" type="ORF">PR202_ga22369</name>
</gene>
<dbReference type="InterPro" id="IPR001128">
    <property type="entry name" value="Cyt_P450"/>
</dbReference>
<dbReference type="PANTHER" id="PTHR24298:SF366">
    <property type="entry name" value="OS06G0328900 PROTEIN"/>
    <property type="match status" value="1"/>
</dbReference>
<dbReference type="SUPFAM" id="SSF48264">
    <property type="entry name" value="Cytochrome P450"/>
    <property type="match status" value="1"/>
</dbReference>
<dbReference type="GO" id="GO:0005506">
    <property type="term" value="F:iron ion binding"/>
    <property type="evidence" value="ECO:0007669"/>
    <property type="project" value="InterPro"/>
</dbReference>
<proteinExistence type="predicted"/>
<keyword evidence="2" id="KW-0812">Transmembrane</keyword>
<dbReference type="PANTHER" id="PTHR24298">
    <property type="entry name" value="FLAVONOID 3'-MONOOXYGENASE-RELATED"/>
    <property type="match status" value="1"/>
</dbReference>
<accession>A0AAV5D433</accession>
<dbReference type="InterPro" id="IPR036396">
    <property type="entry name" value="Cyt_P450_sf"/>
</dbReference>
<dbReference type="GO" id="GO:0020037">
    <property type="term" value="F:heme binding"/>
    <property type="evidence" value="ECO:0007669"/>
    <property type="project" value="InterPro"/>
</dbReference>
<dbReference type="Gene3D" id="1.10.630.10">
    <property type="entry name" value="Cytochrome P450"/>
    <property type="match status" value="1"/>
</dbReference>
<name>A0AAV5D433_ELECO</name>
<reference evidence="6" key="2">
    <citation type="submission" date="2021-12" db="EMBL/GenBank/DDBJ databases">
        <title>Resequencing data analysis of finger millet.</title>
        <authorList>
            <person name="Hatakeyama M."/>
            <person name="Aluri S."/>
            <person name="Balachadran M.T."/>
            <person name="Sivarajan S.R."/>
            <person name="Poveda L."/>
            <person name="Shimizu-Inatsugi R."/>
            <person name="Schlapbach R."/>
            <person name="Sreeman S.M."/>
            <person name="Shimizu K.K."/>
        </authorList>
    </citation>
    <scope>NUCLEOTIDE SEQUENCE</scope>
</reference>
<keyword evidence="4" id="KW-1133">Transmembrane helix</keyword>
<dbReference type="Pfam" id="PF00067">
    <property type="entry name" value="p450"/>
    <property type="match status" value="1"/>
</dbReference>
<dbReference type="AlphaFoldDB" id="A0AAV5D433"/>
<keyword evidence="7" id="KW-1185">Reference proteome</keyword>
<evidence type="ECO:0000256" key="5">
    <source>
        <dbReference type="ARBA" id="ARBA00023136"/>
    </source>
</evidence>
<dbReference type="GO" id="GO:0016020">
    <property type="term" value="C:membrane"/>
    <property type="evidence" value="ECO:0007669"/>
    <property type="project" value="UniProtKB-SubCell"/>
</dbReference>
<dbReference type="InterPro" id="IPR051103">
    <property type="entry name" value="Plant_metabolite_P450s"/>
</dbReference>
<evidence type="ECO:0000256" key="3">
    <source>
        <dbReference type="ARBA" id="ARBA00022723"/>
    </source>
</evidence>
<evidence type="ECO:0000313" key="7">
    <source>
        <dbReference type="Proteomes" id="UP001054889"/>
    </source>
</evidence>
<organism evidence="6 7">
    <name type="scientific">Eleusine coracana subsp. coracana</name>
    <dbReference type="NCBI Taxonomy" id="191504"/>
    <lineage>
        <taxon>Eukaryota</taxon>
        <taxon>Viridiplantae</taxon>
        <taxon>Streptophyta</taxon>
        <taxon>Embryophyta</taxon>
        <taxon>Tracheophyta</taxon>
        <taxon>Spermatophyta</taxon>
        <taxon>Magnoliopsida</taxon>
        <taxon>Liliopsida</taxon>
        <taxon>Poales</taxon>
        <taxon>Poaceae</taxon>
        <taxon>PACMAD clade</taxon>
        <taxon>Chloridoideae</taxon>
        <taxon>Cynodonteae</taxon>
        <taxon>Eleusininae</taxon>
        <taxon>Eleusine</taxon>
    </lineage>
</organism>
<evidence type="ECO:0000256" key="4">
    <source>
        <dbReference type="ARBA" id="ARBA00022989"/>
    </source>
</evidence>
<dbReference type="GO" id="GO:0016709">
    <property type="term" value="F:oxidoreductase activity, acting on paired donors, with incorporation or reduction of molecular oxygen, NAD(P)H as one donor, and incorporation of one atom of oxygen"/>
    <property type="evidence" value="ECO:0007669"/>
    <property type="project" value="TreeGrafter"/>
</dbReference>
<dbReference type="Proteomes" id="UP001054889">
    <property type="component" value="Unassembled WGS sequence"/>
</dbReference>
<sequence>MSFSPERFMLGGEGECIDLTRIREIKMTSFRVARRICPGMTLAMFHLGYFVANLIREFEWLEADGDEAVDLTEYHGFPFTTMKRGLQARLVPLVRLKK</sequence>
<protein>
    <submittedName>
        <fullName evidence="6">Uncharacterized protein</fullName>
    </submittedName>
</protein>
<evidence type="ECO:0000313" key="6">
    <source>
        <dbReference type="EMBL" id="GJN04795.1"/>
    </source>
</evidence>
<keyword evidence="3" id="KW-0479">Metal-binding</keyword>